<feature type="region of interest" description="Disordered" evidence="1">
    <location>
        <begin position="1"/>
        <end position="28"/>
    </location>
</feature>
<gene>
    <name evidence="3" type="ORF">BHQ10_004022</name>
</gene>
<evidence type="ECO:0000313" key="3">
    <source>
        <dbReference type="EMBL" id="RAO68010.1"/>
    </source>
</evidence>
<dbReference type="Proteomes" id="UP000249363">
    <property type="component" value="Unassembled WGS sequence"/>
</dbReference>
<evidence type="ECO:0000313" key="4">
    <source>
        <dbReference type="Proteomes" id="UP000249363"/>
    </source>
</evidence>
<keyword evidence="4" id="KW-1185">Reference proteome</keyword>
<comment type="caution">
    <text evidence="3">The sequence shown here is derived from an EMBL/GenBank/DDBJ whole genome shotgun (WGS) entry which is preliminary data.</text>
</comment>
<evidence type="ECO:0000256" key="2">
    <source>
        <dbReference type="SAM" id="Phobius"/>
    </source>
</evidence>
<dbReference type="AlphaFoldDB" id="A0A364KWU0"/>
<name>A0A364KWU0_TALAM</name>
<dbReference type="STRING" id="1196081.A0A364KWU0"/>
<proteinExistence type="predicted"/>
<feature type="compositionally biased region" description="Polar residues" evidence="1">
    <location>
        <begin position="1"/>
        <end position="17"/>
    </location>
</feature>
<dbReference type="EMBL" id="MIKG01000006">
    <property type="protein sequence ID" value="RAO68010.1"/>
    <property type="molecule type" value="Genomic_DNA"/>
</dbReference>
<keyword evidence="2" id="KW-0812">Transmembrane</keyword>
<evidence type="ECO:0008006" key="5">
    <source>
        <dbReference type="Google" id="ProtNLM"/>
    </source>
</evidence>
<feature type="transmembrane region" description="Helical" evidence="2">
    <location>
        <begin position="516"/>
        <end position="536"/>
    </location>
</feature>
<protein>
    <recommendedName>
        <fullName evidence="5">Transmembrane protein</fullName>
    </recommendedName>
</protein>
<organism evidence="3 4">
    <name type="scientific">Talaromyces amestolkiae</name>
    <dbReference type="NCBI Taxonomy" id="1196081"/>
    <lineage>
        <taxon>Eukaryota</taxon>
        <taxon>Fungi</taxon>
        <taxon>Dikarya</taxon>
        <taxon>Ascomycota</taxon>
        <taxon>Pezizomycotina</taxon>
        <taxon>Eurotiomycetes</taxon>
        <taxon>Eurotiomycetidae</taxon>
        <taxon>Eurotiales</taxon>
        <taxon>Trichocomaceae</taxon>
        <taxon>Talaromyces</taxon>
        <taxon>Talaromyces sect. Talaromyces</taxon>
    </lineage>
</organism>
<feature type="transmembrane region" description="Helical" evidence="2">
    <location>
        <begin position="42"/>
        <end position="63"/>
    </location>
</feature>
<dbReference type="RefSeq" id="XP_040732526.1">
    <property type="nucleotide sequence ID" value="XM_040876344.1"/>
</dbReference>
<evidence type="ECO:0000256" key="1">
    <source>
        <dbReference type="SAM" id="MobiDB-lite"/>
    </source>
</evidence>
<reference evidence="3 4" key="1">
    <citation type="journal article" date="2017" name="Biotechnol. Biofuels">
        <title>Differential beta-glucosidase expression as a function of carbon source availability in Talaromyces amestolkiae: a genomic and proteomic approach.</title>
        <authorList>
            <person name="de Eugenio L.I."/>
            <person name="Mendez-Liter J.A."/>
            <person name="Nieto-Dominguez M."/>
            <person name="Alonso L."/>
            <person name="Gil-Munoz J."/>
            <person name="Barriuso J."/>
            <person name="Prieto A."/>
            <person name="Martinez M.J."/>
        </authorList>
    </citation>
    <scope>NUCLEOTIDE SEQUENCE [LARGE SCALE GENOMIC DNA]</scope>
    <source>
        <strain evidence="3 4">CIB</strain>
    </source>
</reference>
<dbReference type="GeneID" id="63793238"/>
<keyword evidence="2" id="KW-0472">Membrane</keyword>
<keyword evidence="2" id="KW-1133">Transmembrane helix</keyword>
<sequence>MAEKQTPTETFALTPTNIKKDNSESANHPRKRSTLTWALQGWLLLLAHTICSIALSLSIALAINNYDAIDTTTPRYSDGTLHLRVSDITTLVSAGLVITKFFTTSWAAIAIWKCAYLLTHNGNPKLSTSQLSFMTKYKLPPCFRYPFPLPRGIRSWVVLAILLSIFPQPFIAPLLAGAINWNPTSVPGSANVLVNSTDPSASAVLWEQYPGYAATSVTTRQYVLAKAQGLASLAWSDSSTISSSNGTSLTGNGCRHVVSSNNDGLPTNSTLTNSTLPCIKFQNIVWATAASQISSTVANDVLSFAPSLSQVNTSLDLFTSPGHAILFDPDLLWNSSQTGFHDPTIVSGNQSLGLVFGNGASENCASFKSPFGDFNINSSIPQYLYPWGLGTCYIFANITLTAGVTTSPLSTYISSSRVIEDQTPLDQVHFEPDRWVQEAFWLLPDLLTQIALMNSSQIPTWDNLDLYVENVIRQAYLAAWDSFHQTFDDTTIAPSTMSIAAPVISRIRASVSYARVFAWLGVSLLVAVGGLLLLALQHGEEEPEMPNSIIAGQAAEAKKDAKEIMKDLSSLGFF</sequence>
<accession>A0A364KWU0</accession>
<dbReference type="OrthoDB" id="5378430at2759"/>